<dbReference type="PANTHER" id="PTHR37226:SF4">
    <property type="entry name" value="GOLGIN FAMILY A PROTEIN"/>
    <property type="match status" value="1"/>
</dbReference>
<dbReference type="EMBL" id="NMUH01004339">
    <property type="protein sequence ID" value="MQM09299.1"/>
    <property type="molecule type" value="Genomic_DNA"/>
</dbReference>
<gene>
    <name evidence="2" type="ORF">Taro_042168</name>
</gene>
<organism evidence="2 3">
    <name type="scientific">Colocasia esculenta</name>
    <name type="common">Wild taro</name>
    <name type="synonym">Arum esculentum</name>
    <dbReference type="NCBI Taxonomy" id="4460"/>
    <lineage>
        <taxon>Eukaryota</taxon>
        <taxon>Viridiplantae</taxon>
        <taxon>Streptophyta</taxon>
        <taxon>Embryophyta</taxon>
        <taxon>Tracheophyta</taxon>
        <taxon>Spermatophyta</taxon>
        <taxon>Magnoliopsida</taxon>
        <taxon>Liliopsida</taxon>
        <taxon>Araceae</taxon>
        <taxon>Aroideae</taxon>
        <taxon>Colocasieae</taxon>
        <taxon>Colocasia</taxon>
    </lineage>
</organism>
<reference evidence="2" key="1">
    <citation type="submission" date="2017-07" db="EMBL/GenBank/DDBJ databases">
        <title>Taro Niue Genome Assembly and Annotation.</title>
        <authorList>
            <person name="Atibalentja N."/>
            <person name="Keating K."/>
            <person name="Fields C.J."/>
        </authorList>
    </citation>
    <scope>NUCLEOTIDE SEQUENCE</scope>
    <source>
        <strain evidence="2">Niue_2</strain>
        <tissue evidence="2">Leaf</tissue>
    </source>
</reference>
<feature type="coiled-coil region" evidence="1">
    <location>
        <begin position="55"/>
        <end position="89"/>
    </location>
</feature>
<proteinExistence type="predicted"/>
<dbReference type="AlphaFoldDB" id="A0A843WHQ3"/>
<evidence type="ECO:0000313" key="2">
    <source>
        <dbReference type="EMBL" id="MQM09299.1"/>
    </source>
</evidence>
<keyword evidence="3" id="KW-1185">Reference proteome</keyword>
<accession>A0A843WHQ3</accession>
<sequence>MGCAVSKRCDELREETRALRAKIHALEGEVWEARRERDREARARGRREAAFTAKKVEWRRESQRHREEVGELQKRLGEEAARRRALEEEYNSAIEAAAGNSGGGDWVARELQRASAWALVEQMKAEQAQREQAVEKWKQLYLAIKAELDALILRTKQGEGHLTLSHSCMDDMLTPCKEQLELDALLGPRELFLALVSDR</sequence>
<dbReference type="Proteomes" id="UP000652761">
    <property type="component" value="Unassembled WGS sequence"/>
</dbReference>
<dbReference type="PANTHER" id="PTHR37226">
    <property type="entry name" value="GOLGIN FAMILY A PROTEIN"/>
    <property type="match status" value="1"/>
</dbReference>
<comment type="caution">
    <text evidence="2">The sequence shown here is derived from an EMBL/GenBank/DDBJ whole genome shotgun (WGS) entry which is preliminary data.</text>
</comment>
<keyword evidence="1" id="KW-0175">Coiled coil</keyword>
<evidence type="ECO:0000313" key="3">
    <source>
        <dbReference type="Proteomes" id="UP000652761"/>
    </source>
</evidence>
<name>A0A843WHQ3_COLES</name>
<protein>
    <submittedName>
        <fullName evidence="2">Uncharacterized protein</fullName>
    </submittedName>
</protein>
<evidence type="ECO:0000256" key="1">
    <source>
        <dbReference type="SAM" id="Coils"/>
    </source>
</evidence>
<dbReference type="OrthoDB" id="1869333at2759"/>